<evidence type="ECO:0000256" key="4">
    <source>
        <dbReference type="ARBA" id="ARBA00023186"/>
    </source>
</evidence>
<evidence type="ECO:0000256" key="2">
    <source>
        <dbReference type="ARBA" id="ARBA00022517"/>
    </source>
</evidence>
<dbReference type="SUPFAM" id="SSF50346">
    <property type="entry name" value="PRC-barrel domain"/>
    <property type="match status" value="1"/>
</dbReference>
<dbReference type="OrthoDB" id="9783509at2"/>
<evidence type="ECO:0000259" key="7">
    <source>
        <dbReference type="Pfam" id="PF24986"/>
    </source>
</evidence>
<evidence type="ECO:0000256" key="1">
    <source>
        <dbReference type="ARBA" id="ARBA00022490"/>
    </source>
</evidence>
<accession>A0A4R3LJD4</accession>
<dbReference type="InterPro" id="IPR011033">
    <property type="entry name" value="PRC_barrel-like_sf"/>
</dbReference>
<dbReference type="HAMAP" id="MF_00014">
    <property type="entry name" value="Ribosome_mat_RimM"/>
    <property type="match status" value="1"/>
</dbReference>
<dbReference type="PANTHER" id="PTHR33692">
    <property type="entry name" value="RIBOSOME MATURATION FACTOR RIMM"/>
    <property type="match status" value="1"/>
</dbReference>
<comment type="caution">
    <text evidence="8">The sequence shown here is derived from an EMBL/GenBank/DDBJ whole genome shotgun (WGS) entry which is preliminary data.</text>
</comment>
<dbReference type="GO" id="GO:0005840">
    <property type="term" value="C:ribosome"/>
    <property type="evidence" value="ECO:0007669"/>
    <property type="project" value="InterPro"/>
</dbReference>
<dbReference type="GO" id="GO:0005737">
    <property type="term" value="C:cytoplasm"/>
    <property type="evidence" value="ECO:0007669"/>
    <property type="project" value="UniProtKB-SubCell"/>
</dbReference>
<dbReference type="AlphaFoldDB" id="A0A4R3LJD4"/>
<keyword evidence="3 5" id="KW-0698">rRNA processing</keyword>
<dbReference type="InterPro" id="IPR009000">
    <property type="entry name" value="Transl_B-barrel_sf"/>
</dbReference>
<dbReference type="InterPro" id="IPR056792">
    <property type="entry name" value="PRC_RimM"/>
</dbReference>
<dbReference type="GO" id="GO:0042274">
    <property type="term" value="P:ribosomal small subunit biogenesis"/>
    <property type="evidence" value="ECO:0007669"/>
    <property type="project" value="UniProtKB-UniRule"/>
</dbReference>
<dbReference type="InterPro" id="IPR036976">
    <property type="entry name" value="RimM_N_sf"/>
</dbReference>
<comment type="subcellular location">
    <subcellularLocation>
        <location evidence="5">Cytoplasm</location>
    </subcellularLocation>
</comment>
<dbReference type="SUPFAM" id="SSF50447">
    <property type="entry name" value="Translation proteins"/>
    <property type="match status" value="1"/>
</dbReference>
<comment type="subunit">
    <text evidence="5">Binds ribosomal protein uS19.</text>
</comment>
<dbReference type="Pfam" id="PF24986">
    <property type="entry name" value="PRC_RimM"/>
    <property type="match status" value="1"/>
</dbReference>
<dbReference type="GO" id="GO:0006364">
    <property type="term" value="P:rRNA processing"/>
    <property type="evidence" value="ECO:0007669"/>
    <property type="project" value="UniProtKB-UniRule"/>
</dbReference>
<dbReference type="GO" id="GO:0043022">
    <property type="term" value="F:ribosome binding"/>
    <property type="evidence" value="ECO:0007669"/>
    <property type="project" value="InterPro"/>
</dbReference>
<gene>
    <name evidence="5" type="primary">rimM</name>
    <name evidence="8" type="ORF">EDC25_11136</name>
</gene>
<evidence type="ECO:0000313" key="8">
    <source>
        <dbReference type="EMBL" id="TCS97756.1"/>
    </source>
</evidence>
<dbReference type="Pfam" id="PF01782">
    <property type="entry name" value="RimM"/>
    <property type="match status" value="1"/>
</dbReference>
<keyword evidence="4 5" id="KW-0143">Chaperone</keyword>
<sequence length="169" mass="18704">MDRRDRRVLLGRVAGVHGVRGGLKVESFTEPRGQILDYQPWTLRHAGAETVRRARALVREPRLAVQLDGVEDRDAASALIGAEIWVRRDQLPTPPAGEYYWVDLEGLAVVNLEGIDLGVVDHLFATGANDVLVVRGGDCERLIPFVQGSHVREIDLAGGRMTVDWDADF</sequence>
<keyword evidence="2 5" id="KW-0690">Ribosome biogenesis</keyword>
<feature type="domain" description="RimM N-terminal" evidence="6">
    <location>
        <begin position="10"/>
        <end position="90"/>
    </location>
</feature>
<comment type="domain">
    <text evidence="5">The PRC barrel domain binds ribosomal protein uS19.</text>
</comment>
<comment type="function">
    <text evidence="5">An accessory protein needed during the final step in the assembly of 30S ribosomal subunit, possibly for assembly of the head region. Essential for efficient processing of 16S rRNA. May be needed both before and after RbfA during the maturation of 16S rRNA. It has affinity for free ribosomal 30S subunits but not for 70S ribosomes.</text>
</comment>
<evidence type="ECO:0000259" key="6">
    <source>
        <dbReference type="Pfam" id="PF01782"/>
    </source>
</evidence>
<dbReference type="RefSeq" id="WP_123522940.1">
    <property type="nucleotide sequence ID" value="NZ_JBHLWF010000026.1"/>
</dbReference>
<reference evidence="8 9" key="1">
    <citation type="submission" date="2019-03" db="EMBL/GenBank/DDBJ databases">
        <title>Genomic Encyclopedia of Type Strains, Phase IV (KMG-IV): sequencing the most valuable type-strain genomes for metagenomic binning, comparative biology and taxonomic classification.</title>
        <authorList>
            <person name="Goeker M."/>
        </authorList>
    </citation>
    <scope>NUCLEOTIDE SEQUENCE [LARGE SCALE GENOMIC DNA]</scope>
    <source>
        <strain evidence="8 9">DSM 21944</strain>
    </source>
</reference>
<feature type="domain" description="Ribosome maturation factor RimM PRC barrel" evidence="7">
    <location>
        <begin position="101"/>
        <end position="166"/>
    </location>
</feature>
<evidence type="ECO:0000256" key="5">
    <source>
        <dbReference type="HAMAP-Rule" id="MF_00014"/>
    </source>
</evidence>
<organism evidence="8 9">
    <name type="scientific">Pseudofulvimonas gallinarii</name>
    <dbReference type="NCBI Taxonomy" id="634155"/>
    <lineage>
        <taxon>Bacteria</taxon>
        <taxon>Pseudomonadati</taxon>
        <taxon>Pseudomonadota</taxon>
        <taxon>Gammaproteobacteria</taxon>
        <taxon>Lysobacterales</taxon>
        <taxon>Rhodanobacteraceae</taxon>
        <taxon>Pseudofulvimonas</taxon>
    </lineage>
</organism>
<keyword evidence="9" id="KW-1185">Reference proteome</keyword>
<comment type="similarity">
    <text evidence="5">Belongs to the RimM family.</text>
</comment>
<protein>
    <recommendedName>
        <fullName evidence="5">Ribosome maturation factor RimM</fullName>
    </recommendedName>
</protein>
<dbReference type="EMBL" id="SMAF01000011">
    <property type="protein sequence ID" value="TCS97756.1"/>
    <property type="molecule type" value="Genomic_DNA"/>
</dbReference>
<evidence type="ECO:0000313" key="9">
    <source>
        <dbReference type="Proteomes" id="UP000294599"/>
    </source>
</evidence>
<name>A0A4R3LJD4_9GAMM</name>
<dbReference type="Proteomes" id="UP000294599">
    <property type="component" value="Unassembled WGS sequence"/>
</dbReference>
<dbReference type="Gene3D" id="2.40.30.60">
    <property type="entry name" value="RimM"/>
    <property type="match status" value="1"/>
</dbReference>
<dbReference type="Gene3D" id="2.30.30.240">
    <property type="entry name" value="PRC-barrel domain"/>
    <property type="match status" value="1"/>
</dbReference>
<proteinExistence type="inferred from homology"/>
<evidence type="ECO:0000256" key="3">
    <source>
        <dbReference type="ARBA" id="ARBA00022552"/>
    </source>
</evidence>
<dbReference type="InterPro" id="IPR002676">
    <property type="entry name" value="RimM_N"/>
</dbReference>
<dbReference type="NCBIfam" id="TIGR02273">
    <property type="entry name" value="16S_RimM"/>
    <property type="match status" value="1"/>
</dbReference>
<keyword evidence="1 5" id="KW-0963">Cytoplasm</keyword>
<dbReference type="PANTHER" id="PTHR33692:SF1">
    <property type="entry name" value="RIBOSOME MATURATION FACTOR RIMM"/>
    <property type="match status" value="1"/>
</dbReference>
<dbReference type="InterPro" id="IPR011961">
    <property type="entry name" value="RimM"/>
</dbReference>